<comment type="caution">
    <text evidence="1">The sequence shown here is derived from an EMBL/GenBank/DDBJ whole genome shotgun (WGS) entry which is preliminary data.</text>
</comment>
<reference evidence="1 2" key="1">
    <citation type="submission" date="2019-03" db="EMBL/GenBank/DDBJ databases">
        <title>First draft genome of Liparis tanakae, snailfish: a comprehensive survey of snailfish specific genes.</title>
        <authorList>
            <person name="Kim W."/>
            <person name="Song I."/>
            <person name="Jeong J.-H."/>
            <person name="Kim D."/>
            <person name="Kim S."/>
            <person name="Ryu S."/>
            <person name="Song J.Y."/>
            <person name="Lee S.K."/>
        </authorList>
    </citation>
    <scope>NUCLEOTIDE SEQUENCE [LARGE SCALE GENOMIC DNA]</scope>
    <source>
        <tissue evidence="1">Muscle</tissue>
    </source>
</reference>
<name>A0A4Z2HQH2_9TELE</name>
<sequence length="70" mass="7640">MDEELQPKLESCAFITHEMKHLGLKTGICVLSAARQGSSSWAATLKQMRTFKACHVAVLSAVSFFSPLAE</sequence>
<gene>
    <name evidence="1" type="ORF">EYF80_021734</name>
</gene>
<organism evidence="1 2">
    <name type="scientific">Liparis tanakae</name>
    <name type="common">Tanaka's snailfish</name>
    <dbReference type="NCBI Taxonomy" id="230148"/>
    <lineage>
        <taxon>Eukaryota</taxon>
        <taxon>Metazoa</taxon>
        <taxon>Chordata</taxon>
        <taxon>Craniata</taxon>
        <taxon>Vertebrata</taxon>
        <taxon>Euteleostomi</taxon>
        <taxon>Actinopterygii</taxon>
        <taxon>Neopterygii</taxon>
        <taxon>Teleostei</taxon>
        <taxon>Neoteleostei</taxon>
        <taxon>Acanthomorphata</taxon>
        <taxon>Eupercaria</taxon>
        <taxon>Perciformes</taxon>
        <taxon>Cottioidei</taxon>
        <taxon>Cottales</taxon>
        <taxon>Liparidae</taxon>
        <taxon>Liparis</taxon>
    </lineage>
</organism>
<keyword evidence="2" id="KW-1185">Reference proteome</keyword>
<evidence type="ECO:0000313" key="2">
    <source>
        <dbReference type="Proteomes" id="UP000314294"/>
    </source>
</evidence>
<dbReference type="AlphaFoldDB" id="A0A4Z2HQH2"/>
<protein>
    <submittedName>
        <fullName evidence="1">Uncharacterized protein</fullName>
    </submittedName>
</protein>
<accession>A0A4Z2HQH2</accession>
<evidence type="ECO:0000313" key="1">
    <source>
        <dbReference type="EMBL" id="TNN68089.1"/>
    </source>
</evidence>
<dbReference type="EMBL" id="SRLO01000195">
    <property type="protein sequence ID" value="TNN68089.1"/>
    <property type="molecule type" value="Genomic_DNA"/>
</dbReference>
<dbReference type="Proteomes" id="UP000314294">
    <property type="component" value="Unassembled WGS sequence"/>
</dbReference>
<proteinExistence type="predicted"/>